<dbReference type="RefSeq" id="WP_066857884.1">
    <property type="nucleotide sequence ID" value="NZ_JXMS01000031.1"/>
</dbReference>
<sequence length="135" mass="14958">MNTPRVLVVDDELSFRLFLKTLFETSGMRVESARNGSEGYDKARANKPSLIVLDVMMPEWGGINMYRKIRTTPELAEIPVVMLSAVAPEGFAHALNMIGISETELPPPEAYVEKPPSPEKLLSTVQDLLKLSVSK</sequence>
<dbReference type="PANTHER" id="PTHR44591:SF14">
    <property type="entry name" value="PROTEIN PILG"/>
    <property type="match status" value="1"/>
</dbReference>
<dbReference type="SMART" id="SM00448">
    <property type="entry name" value="REC"/>
    <property type="match status" value="1"/>
</dbReference>
<name>A0A1B7X9R6_9BACT</name>
<dbReference type="InterPro" id="IPR050595">
    <property type="entry name" value="Bact_response_regulator"/>
</dbReference>
<reference evidence="5 6" key="1">
    <citation type="submission" date="2015-01" db="EMBL/GenBank/DDBJ databases">
        <title>Desulfovibrio sp. JC271 draft genome sequence.</title>
        <authorList>
            <person name="Shivani Y."/>
            <person name="Subhash Y."/>
            <person name="Sasikala C."/>
            <person name="Ramana C.V."/>
        </authorList>
    </citation>
    <scope>NUCLEOTIDE SEQUENCE [LARGE SCALE GENOMIC DNA]</scope>
    <source>
        <strain evidence="5 6">JC271</strain>
    </source>
</reference>
<dbReference type="CDD" id="cd00156">
    <property type="entry name" value="REC"/>
    <property type="match status" value="1"/>
</dbReference>
<dbReference type="SUPFAM" id="SSF52172">
    <property type="entry name" value="CheY-like"/>
    <property type="match status" value="1"/>
</dbReference>
<evidence type="ECO:0000256" key="2">
    <source>
        <dbReference type="ARBA" id="ARBA00023012"/>
    </source>
</evidence>
<dbReference type="EMBL" id="JXMS01000031">
    <property type="protein sequence ID" value="OBQ46111.1"/>
    <property type="molecule type" value="Genomic_DNA"/>
</dbReference>
<evidence type="ECO:0000256" key="1">
    <source>
        <dbReference type="ARBA" id="ARBA00022553"/>
    </source>
</evidence>
<organism evidence="5 6">
    <name type="scientific">Halodesulfovibrio spirochaetisodalis</name>
    <dbReference type="NCBI Taxonomy" id="1560234"/>
    <lineage>
        <taxon>Bacteria</taxon>
        <taxon>Pseudomonadati</taxon>
        <taxon>Thermodesulfobacteriota</taxon>
        <taxon>Desulfovibrionia</taxon>
        <taxon>Desulfovibrionales</taxon>
        <taxon>Desulfovibrionaceae</taxon>
        <taxon>Halodesulfovibrio</taxon>
    </lineage>
</organism>
<evidence type="ECO:0000313" key="5">
    <source>
        <dbReference type="EMBL" id="OBQ46111.1"/>
    </source>
</evidence>
<dbReference type="PANTHER" id="PTHR44591">
    <property type="entry name" value="STRESS RESPONSE REGULATOR PROTEIN 1"/>
    <property type="match status" value="1"/>
</dbReference>
<keyword evidence="2" id="KW-0902">Two-component regulatory system</keyword>
<protein>
    <submittedName>
        <fullName evidence="5">Chemotaxis protein CheY</fullName>
    </submittedName>
</protein>
<dbReference type="PROSITE" id="PS50110">
    <property type="entry name" value="RESPONSE_REGULATORY"/>
    <property type="match status" value="1"/>
</dbReference>
<evidence type="ECO:0000259" key="4">
    <source>
        <dbReference type="PROSITE" id="PS50110"/>
    </source>
</evidence>
<dbReference type="PATRIC" id="fig|1560234.3.peg.2199"/>
<dbReference type="Proteomes" id="UP000091979">
    <property type="component" value="Unassembled WGS sequence"/>
</dbReference>
<evidence type="ECO:0000313" key="6">
    <source>
        <dbReference type="Proteomes" id="UP000091979"/>
    </source>
</evidence>
<dbReference type="InterPro" id="IPR011006">
    <property type="entry name" value="CheY-like_superfamily"/>
</dbReference>
<dbReference type="STRING" id="1560234.SP90_14595"/>
<dbReference type="GO" id="GO:0000160">
    <property type="term" value="P:phosphorelay signal transduction system"/>
    <property type="evidence" value="ECO:0007669"/>
    <property type="project" value="UniProtKB-KW"/>
</dbReference>
<feature type="domain" description="Response regulatory" evidence="4">
    <location>
        <begin position="5"/>
        <end position="129"/>
    </location>
</feature>
<dbReference type="Pfam" id="PF00072">
    <property type="entry name" value="Response_reg"/>
    <property type="match status" value="1"/>
</dbReference>
<proteinExistence type="predicted"/>
<keyword evidence="1 3" id="KW-0597">Phosphoprotein</keyword>
<accession>A0A1B7X9R6</accession>
<feature type="modified residue" description="4-aspartylphosphate" evidence="3">
    <location>
        <position position="54"/>
    </location>
</feature>
<dbReference type="AlphaFoldDB" id="A0A1B7X9R6"/>
<gene>
    <name evidence="5" type="ORF">SP90_14595</name>
</gene>
<comment type="caution">
    <text evidence="5">The sequence shown here is derived from an EMBL/GenBank/DDBJ whole genome shotgun (WGS) entry which is preliminary data.</text>
</comment>
<dbReference type="OrthoDB" id="5419443at2"/>
<evidence type="ECO:0000256" key="3">
    <source>
        <dbReference type="PROSITE-ProRule" id="PRU00169"/>
    </source>
</evidence>
<dbReference type="InterPro" id="IPR001789">
    <property type="entry name" value="Sig_transdc_resp-reg_receiver"/>
</dbReference>
<keyword evidence="6" id="KW-1185">Reference proteome</keyword>
<dbReference type="Gene3D" id="3.40.50.2300">
    <property type="match status" value="1"/>
</dbReference>